<feature type="transmembrane region" description="Helical" evidence="1">
    <location>
        <begin position="33"/>
        <end position="59"/>
    </location>
</feature>
<proteinExistence type="predicted"/>
<name>A0A4Y7IK54_PAPSO</name>
<accession>A0A4Y7IK54</accession>
<keyword evidence="3" id="KW-1185">Reference proteome</keyword>
<feature type="transmembrane region" description="Helical" evidence="1">
    <location>
        <begin position="7"/>
        <end position="27"/>
    </location>
</feature>
<gene>
    <name evidence="2" type="ORF">C5167_017701</name>
</gene>
<keyword evidence="1" id="KW-0472">Membrane</keyword>
<reference evidence="2 3" key="1">
    <citation type="journal article" date="2018" name="Science">
        <title>The opium poppy genome and morphinan production.</title>
        <authorList>
            <person name="Guo L."/>
            <person name="Winzer T."/>
            <person name="Yang X."/>
            <person name="Li Y."/>
            <person name="Ning Z."/>
            <person name="He Z."/>
            <person name="Teodor R."/>
            <person name="Lu Y."/>
            <person name="Bowser T.A."/>
            <person name="Graham I.A."/>
            <person name="Ye K."/>
        </authorList>
    </citation>
    <scope>NUCLEOTIDE SEQUENCE [LARGE SCALE GENOMIC DNA]</scope>
    <source>
        <strain evidence="3">cv. HN1</strain>
        <tissue evidence="2">Leaves</tissue>
    </source>
</reference>
<dbReference type="AlphaFoldDB" id="A0A4Y7IK54"/>
<dbReference type="Proteomes" id="UP000316621">
    <property type="component" value="Chromosome 2"/>
</dbReference>
<dbReference type="EMBL" id="CM010716">
    <property type="protein sequence ID" value="RZC49274.1"/>
    <property type="molecule type" value="Genomic_DNA"/>
</dbReference>
<dbReference type="Gramene" id="RZC49274">
    <property type="protein sequence ID" value="RZC49274"/>
    <property type="gene ID" value="C5167_017701"/>
</dbReference>
<evidence type="ECO:0000313" key="3">
    <source>
        <dbReference type="Proteomes" id="UP000316621"/>
    </source>
</evidence>
<evidence type="ECO:0000256" key="1">
    <source>
        <dbReference type="SAM" id="Phobius"/>
    </source>
</evidence>
<keyword evidence="1" id="KW-1133">Transmembrane helix</keyword>
<evidence type="ECO:0008006" key="4">
    <source>
        <dbReference type="Google" id="ProtNLM"/>
    </source>
</evidence>
<keyword evidence="1" id="KW-0812">Transmembrane</keyword>
<evidence type="ECO:0000313" key="2">
    <source>
        <dbReference type="EMBL" id="RZC49274.1"/>
    </source>
</evidence>
<organism evidence="2 3">
    <name type="scientific">Papaver somniferum</name>
    <name type="common">Opium poppy</name>
    <dbReference type="NCBI Taxonomy" id="3469"/>
    <lineage>
        <taxon>Eukaryota</taxon>
        <taxon>Viridiplantae</taxon>
        <taxon>Streptophyta</taxon>
        <taxon>Embryophyta</taxon>
        <taxon>Tracheophyta</taxon>
        <taxon>Spermatophyta</taxon>
        <taxon>Magnoliopsida</taxon>
        <taxon>Ranunculales</taxon>
        <taxon>Papaveraceae</taxon>
        <taxon>Papaveroideae</taxon>
        <taxon>Papaver</taxon>
    </lineage>
</organism>
<protein>
    <recommendedName>
        <fullName evidence="4">Transmembrane protein</fullName>
    </recommendedName>
</protein>
<sequence length="62" mass="6857">MDGSSFIVVMRLVVVIAAFGAGGIVVVEVGGCWIGVGLVLLLGWFQFHFCKFHFFYVCLKSW</sequence>